<accession>A0A166A9I2</accession>
<dbReference type="RefSeq" id="WP_169805810.1">
    <property type="nucleotide sequence ID" value="NZ_LWMV01000181.1"/>
</dbReference>
<reference evidence="1 2" key="1">
    <citation type="submission" date="2016-04" db="EMBL/GenBank/DDBJ databases">
        <title>Genome sequence of Methanobrevibacter curvatus DSM 11111.</title>
        <authorList>
            <person name="Poehlein A."/>
            <person name="Seedorf H."/>
            <person name="Daniel R."/>
        </authorList>
    </citation>
    <scope>NUCLEOTIDE SEQUENCE [LARGE SCALE GENOMIC DNA]</scope>
    <source>
        <strain evidence="1 2">DSM 11111</strain>
    </source>
</reference>
<dbReference type="PATRIC" id="fig|49547.3.peg.1428"/>
<dbReference type="OrthoDB" id="77044at2157"/>
<dbReference type="Proteomes" id="UP000077245">
    <property type="component" value="Unassembled WGS sequence"/>
</dbReference>
<name>A0A166A9I2_9EURY</name>
<dbReference type="AlphaFoldDB" id="A0A166A9I2"/>
<organism evidence="1 2">
    <name type="scientific">Methanobrevibacter curvatus</name>
    <dbReference type="NCBI Taxonomy" id="49547"/>
    <lineage>
        <taxon>Archaea</taxon>
        <taxon>Methanobacteriati</taxon>
        <taxon>Methanobacteriota</taxon>
        <taxon>Methanomada group</taxon>
        <taxon>Methanobacteria</taxon>
        <taxon>Methanobacteriales</taxon>
        <taxon>Methanobacteriaceae</taxon>
        <taxon>Methanobrevibacter</taxon>
    </lineage>
</organism>
<sequence length="53" mass="6171">MSFEDVVFYILGNKSKTTALEIEEYFNEKFGDNEIPISKQECLSKGHFYIGIF</sequence>
<comment type="caution">
    <text evidence="1">The sequence shown here is derived from an EMBL/GenBank/DDBJ whole genome shotgun (WGS) entry which is preliminary data.</text>
</comment>
<protein>
    <submittedName>
        <fullName evidence="1">Uncharacterized protein</fullName>
    </submittedName>
</protein>
<gene>
    <name evidence="1" type="ORF">MBCUR_13370</name>
</gene>
<proteinExistence type="predicted"/>
<evidence type="ECO:0000313" key="1">
    <source>
        <dbReference type="EMBL" id="KZX11748.1"/>
    </source>
</evidence>
<dbReference type="EMBL" id="LWMV01000181">
    <property type="protein sequence ID" value="KZX11748.1"/>
    <property type="molecule type" value="Genomic_DNA"/>
</dbReference>
<evidence type="ECO:0000313" key="2">
    <source>
        <dbReference type="Proteomes" id="UP000077245"/>
    </source>
</evidence>
<keyword evidence="2" id="KW-1185">Reference proteome</keyword>